<protein>
    <recommendedName>
        <fullName evidence="11">HPr kinase/phosphorylase</fullName>
        <shortName evidence="11">HPrK/P</shortName>
        <ecNumber evidence="11">2.7.11.-</ecNumber>
        <ecNumber evidence="11">2.7.4.-</ecNumber>
    </recommendedName>
    <alternativeName>
        <fullName evidence="11">HPr(Ser) kinase/phosphorylase</fullName>
    </alternativeName>
</protein>
<feature type="active site" evidence="11">
    <location>
        <position position="255"/>
    </location>
</feature>
<dbReference type="GO" id="GO:0000287">
    <property type="term" value="F:magnesium ion binding"/>
    <property type="evidence" value="ECO:0007669"/>
    <property type="project" value="UniProtKB-UniRule"/>
</dbReference>
<keyword evidence="6 11" id="KW-0547">Nucleotide-binding</keyword>
<organism evidence="14 15">
    <name type="scientific">Cerasicoccus arenae</name>
    <dbReference type="NCBI Taxonomy" id="424488"/>
    <lineage>
        <taxon>Bacteria</taxon>
        <taxon>Pseudomonadati</taxon>
        <taxon>Verrucomicrobiota</taxon>
        <taxon>Opitutia</taxon>
        <taxon>Puniceicoccales</taxon>
        <taxon>Cerasicoccaceae</taxon>
        <taxon>Cerasicoccus</taxon>
    </lineage>
</organism>
<dbReference type="SUPFAM" id="SSF75138">
    <property type="entry name" value="HprK N-terminal domain-like"/>
    <property type="match status" value="1"/>
</dbReference>
<evidence type="ECO:0000256" key="5">
    <source>
        <dbReference type="ARBA" id="ARBA00022679"/>
    </source>
</evidence>
<dbReference type="GO" id="GO:0005524">
    <property type="term" value="F:ATP binding"/>
    <property type="evidence" value="ECO:0007669"/>
    <property type="project" value="UniProtKB-UniRule"/>
</dbReference>
<comment type="function">
    <text evidence="11">Catalyzes the ATP- as well as the pyrophosphate-dependent phosphorylation of a specific serine residue in HPr, a phosphocarrier protein of the phosphoenolpyruvate-dependent sugar phosphotransferase system (PTS). HprK/P also catalyzes the pyrophosphate-producing, inorganic phosphate-dependent dephosphorylation (phosphorolysis) of seryl-phosphorylated HPr (P-Ser-HPr).</text>
</comment>
<feature type="domain" description="HPr kinase/phosphorylase C-terminal" evidence="13">
    <location>
        <begin position="142"/>
        <end position="310"/>
    </location>
</feature>
<evidence type="ECO:0000256" key="7">
    <source>
        <dbReference type="ARBA" id="ARBA00022777"/>
    </source>
</evidence>
<keyword evidence="11" id="KW-0479">Metal-binding</keyword>
<dbReference type="InterPro" id="IPR003755">
    <property type="entry name" value="HPr(Ser)_kin/Pase"/>
</dbReference>
<evidence type="ECO:0000256" key="1">
    <source>
        <dbReference type="ARBA" id="ARBA00001120"/>
    </source>
</evidence>
<feature type="binding site" evidence="11">
    <location>
        <begin position="165"/>
        <end position="172"/>
    </location>
    <ligand>
        <name>ATP</name>
        <dbReference type="ChEBI" id="CHEBI:30616"/>
    </ligand>
</feature>
<dbReference type="EMBL" id="BMXG01000010">
    <property type="protein sequence ID" value="GHC02446.1"/>
    <property type="molecule type" value="Genomic_DNA"/>
</dbReference>
<name>A0A8J3DCC8_9BACT</name>
<reference evidence="14" key="1">
    <citation type="journal article" date="2014" name="Int. J. Syst. Evol. Microbiol.">
        <title>Complete genome sequence of Corynebacterium casei LMG S-19264T (=DSM 44701T), isolated from a smear-ripened cheese.</title>
        <authorList>
            <consortium name="US DOE Joint Genome Institute (JGI-PGF)"/>
            <person name="Walter F."/>
            <person name="Albersmeier A."/>
            <person name="Kalinowski J."/>
            <person name="Ruckert C."/>
        </authorList>
    </citation>
    <scope>NUCLEOTIDE SEQUENCE</scope>
    <source>
        <strain evidence="14">KCTC 12870</strain>
    </source>
</reference>
<evidence type="ECO:0000256" key="11">
    <source>
        <dbReference type="HAMAP-Rule" id="MF_01249"/>
    </source>
</evidence>
<dbReference type="GO" id="GO:0006109">
    <property type="term" value="P:regulation of carbohydrate metabolic process"/>
    <property type="evidence" value="ECO:0007669"/>
    <property type="project" value="UniProtKB-UniRule"/>
</dbReference>
<dbReference type="Gene3D" id="3.40.1390.20">
    <property type="entry name" value="HprK N-terminal domain-like"/>
    <property type="match status" value="1"/>
</dbReference>
<keyword evidence="9 11" id="KW-0511">Multifunctional enzyme</keyword>
<keyword evidence="4 11" id="KW-0723">Serine/threonine-protein kinase</keyword>
<accession>A0A8J3DCC8</accession>
<dbReference type="NCBIfam" id="TIGR00679">
    <property type="entry name" value="hpr-ser"/>
    <property type="match status" value="1"/>
</dbReference>
<comment type="miscellaneous">
    <text evidence="11">Both phosphorylation and phosphorolysis are carried out by the same active site and suggest a common mechanism for both reactions.</text>
</comment>
<dbReference type="AlphaFoldDB" id="A0A8J3DCC8"/>
<comment type="subunit">
    <text evidence="3 11">Homohexamer.</text>
</comment>
<dbReference type="EC" id="2.7.11.-" evidence="11"/>
<evidence type="ECO:0000259" key="13">
    <source>
        <dbReference type="Pfam" id="PF07475"/>
    </source>
</evidence>
<feature type="region of interest" description="Important for the catalytic mechanism of both phosphorylation and dephosphorylation" evidence="11">
    <location>
        <begin position="213"/>
        <end position="222"/>
    </location>
</feature>
<feature type="binding site" evidence="11">
    <location>
        <position position="172"/>
    </location>
    <ligand>
        <name>Mg(2+)</name>
        <dbReference type="ChEBI" id="CHEBI:18420"/>
    </ligand>
</feature>
<dbReference type="HAMAP" id="MF_01249">
    <property type="entry name" value="HPr_kinase"/>
    <property type="match status" value="1"/>
</dbReference>
<keyword evidence="8 11" id="KW-0067">ATP-binding</keyword>
<dbReference type="Pfam" id="PF07475">
    <property type="entry name" value="Hpr_kinase_C"/>
    <property type="match status" value="1"/>
</dbReference>
<dbReference type="PANTHER" id="PTHR30305:SF1">
    <property type="entry name" value="HPR KINASE_PHOSPHORYLASE"/>
    <property type="match status" value="1"/>
</dbReference>
<keyword evidence="5 11" id="KW-0808">Transferase</keyword>
<comment type="similarity">
    <text evidence="2 11">Belongs to the HPrK/P family.</text>
</comment>
<dbReference type="SUPFAM" id="SSF53795">
    <property type="entry name" value="PEP carboxykinase-like"/>
    <property type="match status" value="1"/>
</dbReference>
<dbReference type="CDD" id="cd01918">
    <property type="entry name" value="HprK_C"/>
    <property type="match status" value="1"/>
</dbReference>
<dbReference type="InterPro" id="IPR011104">
    <property type="entry name" value="Hpr_kin/Pase_C"/>
</dbReference>
<dbReference type="RefSeq" id="WP_189514415.1">
    <property type="nucleotide sequence ID" value="NZ_BMXG01000010.1"/>
</dbReference>
<evidence type="ECO:0000259" key="12">
    <source>
        <dbReference type="Pfam" id="PF02603"/>
    </source>
</evidence>
<dbReference type="Pfam" id="PF02603">
    <property type="entry name" value="Hpr_kinase_N"/>
    <property type="match status" value="1"/>
</dbReference>
<dbReference type="Proteomes" id="UP000642829">
    <property type="component" value="Unassembled WGS sequence"/>
</dbReference>
<gene>
    <name evidence="11 14" type="primary">hprK</name>
    <name evidence="14" type="ORF">GCM10007047_18760</name>
</gene>
<comment type="caution">
    <text evidence="14">The sequence shown here is derived from an EMBL/GenBank/DDBJ whole genome shotgun (WGS) entry which is preliminary data.</text>
</comment>
<dbReference type="GO" id="GO:0000155">
    <property type="term" value="F:phosphorelay sensor kinase activity"/>
    <property type="evidence" value="ECO:0007669"/>
    <property type="project" value="InterPro"/>
</dbReference>
<evidence type="ECO:0000256" key="10">
    <source>
        <dbReference type="ARBA" id="ARBA00047657"/>
    </source>
</evidence>
<feature type="active site" evidence="11">
    <location>
        <position position="171"/>
    </location>
</feature>
<sequence length="327" mass="36362">MPRNDPKVIETISVKDFYESYKEELGLELTAGEKGLDKVIRDASINRPALAMVGYFRYFANKRIQLFGAGEMAFLRDMPADKQISVLKDIFAKHVPCVIISRNLAPTKPLRDEAEAHRVPLLRTKLSTREFIAQATLLLEGRFAPTTTCHGTLLDVKGIGVILRGRSGVGKSECALALIERGHSLVADDLIYCRLVSEQEIIGSAAELGRGYMECRGLGIINVADMFGIRSVRLDKRVDLVITFEEWRPGMPEERTGLERAYYEILGAKIPHIEIPVKPGRDMARLTEAAAMVQALRNMGHDSAQEFNDQLIAHMEKVAKPSAVTKS</sequence>
<reference evidence="14" key="2">
    <citation type="submission" date="2020-09" db="EMBL/GenBank/DDBJ databases">
        <authorList>
            <person name="Sun Q."/>
            <person name="Kim S."/>
        </authorList>
    </citation>
    <scope>NUCLEOTIDE SEQUENCE</scope>
    <source>
        <strain evidence="14">KCTC 12870</strain>
    </source>
</reference>
<evidence type="ECO:0000256" key="3">
    <source>
        <dbReference type="ARBA" id="ARBA00011643"/>
    </source>
</evidence>
<evidence type="ECO:0000256" key="9">
    <source>
        <dbReference type="ARBA" id="ARBA00023268"/>
    </source>
</evidence>
<dbReference type="Gene3D" id="3.40.50.300">
    <property type="entry name" value="P-loop containing nucleotide triphosphate hydrolases"/>
    <property type="match status" value="1"/>
</dbReference>
<dbReference type="PANTHER" id="PTHR30305">
    <property type="entry name" value="PROTEIN YJDM-RELATED"/>
    <property type="match status" value="1"/>
</dbReference>
<comment type="catalytic activity">
    <reaction evidence="1 11">
        <text>[HPr protein]-L-serine + ATP = [HPr protein]-O-phospho-L-serine + ADP + H(+)</text>
        <dbReference type="Rhea" id="RHEA:46600"/>
        <dbReference type="Rhea" id="RHEA-COMP:11602"/>
        <dbReference type="Rhea" id="RHEA-COMP:11603"/>
        <dbReference type="ChEBI" id="CHEBI:15378"/>
        <dbReference type="ChEBI" id="CHEBI:29999"/>
        <dbReference type="ChEBI" id="CHEBI:30616"/>
        <dbReference type="ChEBI" id="CHEBI:83421"/>
        <dbReference type="ChEBI" id="CHEBI:456216"/>
    </reaction>
</comment>
<evidence type="ECO:0000256" key="6">
    <source>
        <dbReference type="ARBA" id="ARBA00022741"/>
    </source>
</evidence>
<feature type="domain" description="HPr(Ser) kinase/phosphorylase N-terminal" evidence="12">
    <location>
        <begin position="12"/>
        <end position="137"/>
    </location>
</feature>
<dbReference type="InterPro" id="IPR028979">
    <property type="entry name" value="Ser_kin/Pase_Hpr-like_N_sf"/>
</dbReference>
<dbReference type="EC" id="2.7.4.-" evidence="11"/>
<evidence type="ECO:0000313" key="14">
    <source>
        <dbReference type="EMBL" id="GHC02446.1"/>
    </source>
</evidence>
<evidence type="ECO:0000313" key="15">
    <source>
        <dbReference type="Proteomes" id="UP000642829"/>
    </source>
</evidence>
<feature type="region of interest" description="Important for the catalytic mechanism of dephosphorylation" evidence="11">
    <location>
        <begin position="276"/>
        <end position="281"/>
    </location>
</feature>
<evidence type="ECO:0000256" key="2">
    <source>
        <dbReference type="ARBA" id="ARBA00006883"/>
    </source>
</evidence>
<proteinExistence type="inferred from homology"/>
<dbReference type="GO" id="GO:0004712">
    <property type="term" value="F:protein serine/threonine/tyrosine kinase activity"/>
    <property type="evidence" value="ECO:0007669"/>
    <property type="project" value="UniProtKB-UniRule"/>
</dbReference>
<evidence type="ECO:0000256" key="4">
    <source>
        <dbReference type="ARBA" id="ARBA00022527"/>
    </source>
</evidence>
<dbReference type="InterPro" id="IPR011126">
    <property type="entry name" value="Hpr_kin/Pase_Hpr_N"/>
</dbReference>
<keyword evidence="15" id="KW-1185">Reference proteome</keyword>
<comment type="cofactor">
    <cofactor evidence="11">
        <name>Mg(2+)</name>
        <dbReference type="ChEBI" id="CHEBI:18420"/>
    </cofactor>
</comment>
<dbReference type="GO" id="GO:0004674">
    <property type="term" value="F:protein serine/threonine kinase activity"/>
    <property type="evidence" value="ECO:0007669"/>
    <property type="project" value="UniProtKB-KW"/>
</dbReference>
<comment type="catalytic activity">
    <reaction evidence="10 11">
        <text>[HPr protein]-O-phospho-L-serine + phosphate + H(+) = [HPr protein]-L-serine + diphosphate</text>
        <dbReference type="Rhea" id="RHEA:46604"/>
        <dbReference type="Rhea" id="RHEA-COMP:11602"/>
        <dbReference type="Rhea" id="RHEA-COMP:11603"/>
        <dbReference type="ChEBI" id="CHEBI:15378"/>
        <dbReference type="ChEBI" id="CHEBI:29999"/>
        <dbReference type="ChEBI" id="CHEBI:33019"/>
        <dbReference type="ChEBI" id="CHEBI:43474"/>
        <dbReference type="ChEBI" id="CHEBI:83421"/>
    </reaction>
</comment>
<feature type="active site" description="Proton acceptor; for phosphorylation activity. Proton donor; for dephosphorylation activity" evidence="11">
    <location>
        <position position="189"/>
    </location>
</feature>
<evidence type="ECO:0000256" key="8">
    <source>
        <dbReference type="ARBA" id="ARBA00022840"/>
    </source>
</evidence>
<feature type="active site" evidence="11">
    <location>
        <position position="150"/>
    </location>
</feature>
<feature type="binding site" evidence="11">
    <location>
        <position position="214"/>
    </location>
    <ligand>
        <name>Mg(2+)</name>
        <dbReference type="ChEBI" id="CHEBI:18420"/>
    </ligand>
</feature>
<dbReference type="InterPro" id="IPR027417">
    <property type="entry name" value="P-loop_NTPase"/>
</dbReference>
<comment type="domain">
    <text evidence="11">The Walker A ATP-binding motif also binds Pi and PPi.</text>
</comment>
<keyword evidence="11" id="KW-0460">Magnesium</keyword>
<keyword evidence="7 11" id="KW-0418">Kinase</keyword>